<proteinExistence type="predicted"/>
<dbReference type="Proteomes" id="UP001500621">
    <property type="component" value="Unassembled WGS sequence"/>
</dbReference>
<protein>
    <submittedName>
        <fullName evidence="2">Uncharacterized protein</fullName>
    </submittedName>
</protein>
<feature type="region of interest" description="Disordered" evidence="1">
    <location>
        <begin position="105"/>
        <end position="138"/>
    </location>
</feature>
<reference evidence="3" key="1">
    <citation type="journal article" date="2019" name="Int. J. Syst. Evol. Microbiol.">
        <title>The Global Catalogue of Microorganisms (GCM) 10K type strain sequencing project: providing services to taxonomists for standard genome sequencing and annotation.</title>
        <authorList>
            <consortium name="The Broad Institute Genomics Platform"/>
            <consortium name="The Broad Institute Genome Sequencing Center for Infectious Disease"/>
            <person name="Wu L."/>
            <person name="Ma J."/>
        </authorList>
    </citation>
    <scope>NUCLEOTIDE SEQUENCE [LARGE SCALE GENOMIC DNA]</scope>
    <source>
        <strain evidence="3">JCM 18127</strain>
    </source>
</reference>
<organism evidence="2 3">
    <name type="scientific">Nocardioides nanhaiensis</name>
    <dbReference type="NCBI Taxonomy" id="1476871"/>
    <lineage>
        <taxon>Bacteria</taxon>
        <taxon>Bacillati</taxon>
        <taxon>Actinomycetota</taxon>
        <taxon>Actinomycetes</taxon>
        <taxon>Propionibacteriales</taxon>
        <taxon>Nocardioidaceae</taxon>
        <taxon>Nocardioides</taxon>
    </lineage>
</organism>
<feature type="region of interest" description="Disordered" evidence="1">
    <location>
        <begin position="54"/>
        <end position="75"/>
    </location>
</feature>
<gene>
    <name evidence="2" type="ORF">GCM10023226_30460</name>
</gene>
<dbReference type="EMBL" id="BAABIM010000003">
    <property type="protein sequence ID" value="GAA4690491.1"/>
    <property type="molecule type" value="Genomic_DNA"/>
</dbReference>
<comment type="caution">
    <text evidence="2">The sequence shown here is derived from an EMBL/GenBank/DDBJ whole genome shotgun (WGS) entry which is preliminary data.</text>
</comment>
<sequence>MSRPGSEDPRLRQVAEEIAAARSGLRDAVSAARAELEALRRQPVFTEEEKRLLQETAQRGEMGPQMREFSEEVRRGNADWESFIRDRDRDPESRGLLEGFIQRSEDLHAEEAAEAFAATPPPEDVEDPRIPGQGPTAR</sequence>
<accession>A0ABP8WJQ4</accession>
<evidence type="ECO:0000256" key="1">
    <source>
        <dbReference type="SAM" id="MobiDB-lite"/>
    </source>
</evidence>
<name>A0ABP8WJQ4_9ACTN</name>
<evidence type="ECO:0000313" key="2">
    <source>
        <dbReference type="EMBL" id="GAA4690491.1"/>
    </source>
</evidence>
<evidence type="ECO:0000313" key="3">
    <source>
        <dbReference type="Proteomes" id="UP001500621"/>
    </source>
</evidence>
<keyword evidence="3" id="KW-1185">Reference proteome</keyword>